<gene>
    <name evidence="1" type="ORF">K469DRAFT_771995</name>
</gene>
<organism evidence="1 2">
    <name type="scientific">Zopfia rhizophila CBS 207.26</name>
    <dbReference type="NCBI Taxonomy" id="1314779"/>
    <lineage>
        <taxon>Eukaryota</taxon>
        <taxon>Fungi</taxon>
        <taxon>Dikarya</taxon>
        <taxon>Ascomycota</taxon>
        <taxon>Pezizomycotina</taxon>
        <taxon>Dothideomycetes</taxon>
        <taxon>Dothideomycetes incertae sedis</taxon>
        <taxon>Zopfiaceae</taxon>
        <taxon>Zopfia</taxon>
    </lineage>
</organism>
<dbReference type="AlphaFoldDB" id="A0A6A6E685"/>
<evidence type="ECO:0000313" key="2">
    <source>
        <dbReference type="Proteomes" id="UP000800200"/>
    </source>
</evidence>
<dbReference type="EMBL" id="ML994627">
    <property type="protein sequence ID" value="KAF2187441.1"/>
    <property type="molecule type" value="Genomic_DNA"/>
</dbReference>
<name>A0A6A6E685_9PEZI</name>
<protein>
    <submittedName>
        <fullName evidence="1">Uncharacterized protein</fullName>
    </submittedName>
</protein>
<evidence type="ECO:0000313" key="1">
    <source>
        <dbReference type="EMBL" id="KAF2187441.1"/>
    </source>
</evidence>
<dbReference type="OrthoDB" id="3963179at2759"/>
<sequence length="106" mass="11354">MPTNVELQTLHDTSKLTIDASDSAELDEFHAFIRKDMPAYTLGQTTAASLPKFNGCSGVLIGTDNKDKRNTGGNLELQGVSAVDNIASWDVNIIGGNSQTSFSYDT</sequence>
<keyword evidence="2" id="KW-1185">Reference proteome</keyword>
<dbReference type="Proteomes" id="UP000800200">
    <property type="component" value="Unassembled WGS sequence"/>
</dbReference>
<proteinExistence type="predicted"/>
<reference evidence="1" key="1">
    <citation type="journal article" date="2020" name="Stud. Mycol.">
        <title>101 Dothideomycetes genomes: a test case for predicting lifestyles and emergence of pathogens.</title>
        <authorList>
            <person name="Haridas S."/>
            <person name="Albert R."/>
            <person name="Binder M."/>
            <person name="Bloem J."/>
            <person name="Labutti K."/>
            <person name="Salamov A."/>
            <person name="Andreopoulos B."/>
            <person name="Baker S."/>
            <person name="Barry K."/>
            <person name="Bills G."/>
            <person name="Bluhm B."/>
            <person name="Cannon C."/>
            <person name="Castanera R."/>
            <person name="Culley D."/>
            <person name="Daum C."/>
            <person name="Ezra D."/>
            <person name="Gonzalez J."/>
            <person name="Henrissat B."/>
            <person name="Kuo A."/>
            <person name="Liang C."/>
            <person name="Lipzen A."/>
            <person name="Lutzoni F."/>
            <person name="Magnuson J."/>
            <person name="Mondo S."/>
            <person name="Nolan M."/>
            <person name="Ohm R."/>
            <person name="Pangilinan J."/>
            <person name="Park H.-J."/>
            <person name="Ramirez L."/>
            <person name="Alfaro M."/>
            <person name="Sun H."/>
            <person name="Tritt A."/>
            <person name="Yoshinaga Y."/>
            <person name="Zwiers L.-H."/>
            <person name="Turgeon B."/>
            <person name="Goodwin S."/>
            <person name="Spatafora J."/>
            <person name="Crous P."/>
            <person name="Grigoriev I."/>
        </authorList>
    </citation>
    <scope>NUCLEOTIDE SEQUENCE</scope>
    <source>
        <strain evidence="1">CBS 207.26</strain>
    </source>
</reference>
<accession>A0A6A6E685</accession>